<sequence length="249" mass="27201">MVQPPGIFLSLAGVGVLVSALLGWHSLGRLLIVVALLGIYFAATPLGARLLLQPLEDRYPPLLHPLHGDSAPQAIVVLGGGEIVNPDRPVPEMANARTLMRLQAAAALAQQVDLPVVPSGGAPSFGAPSEAATMAALLRDSFHIDNPIWLEGKSYNTAANAKDSAALLRQHDIRRIYLVTSAVHMPRAMAWFRHYGLLPTPVPCDYRMGQATPLSWQSWLPRAIYEEISSEAMHEYAGLLWYRWRTGQF</sequence>
<dbReference type="PANTHER" id="PTHR30336">
    <property type="entry name" value="INNER MEMBRANE PROTEIN, PROBABLE PERMEASE"/>
    <property type="match status" value="1"/>
</dbReference>
<dbReference type="PANTHER" id="PTHR30336:SF4">
    <property type="entry name" value="ENVELOPE BIOGENESIS FACTOR ELYC"/>
    <property type="match status" value="1"/>
</dbReference>
<evidence type="ECO:0000259" key="2">
    <source>
        <dbReference type="Pfam" id="PF02698"/>
    </source>
</evidence>
<evidence type="ECO:0000313" key="4">
    <source>
        <dbReference type="Proteomes" id="UP001197378"/>
    </source>
</evidence>
<dbReference type="GO" id="GO:0000270">
    <property type="term" value="P:peptidoglycan metabolic process"/>
    <property type="evidence" value="ECO:0007669"/>
    <property type="project" value="TreeGrafter"/>
</dbReference>
<dbReference type="InterPro" id="IPR014729">
    <property type="entry name" value="Rossmann-like_a/b/a_fold"/>
</dbReference>
<feature type="transmembrane region" description="Helical" evidence="1">
    <location>
        <begin position="7"/>
        <end position="24"/>
    </location>
</feature>
<dbReference type="GO" id="GO:0005886">
    <property type="term" value="C:plasma membrane"/>
    <property type="evidence" value="ECO:0007669"/>
    <property type="project" value="TreeGrafter"/>
</dbReference>
<keyword evidence="4" id="KW-1185">Reference proteome</keyword>
<organism evidence="3 4">
    <name type="scientific">Igneacidithiobacillus copahuensis</name>
    <dbReference type="NCBI Taxonomy" id="2724909"/>
    <lineage>
        <taxon>Bacteria</taxon>
        <taxon>Pseudomonadati</taxon>
        <taxon>Pseudomonadota</taxon>
        <taxon>Acidithiobacillia</taxon>
        <taxon>Acidithiobacillales</taxon>
        <taxon>Acidithiobacillaceae</taxon>
        <taxon>Igneacidithiobacillus</taxon>
    </lineage>
</organism>
<dbReference type="Pfam" id="PF02698">
    <property type="entry name" value="DUF218"/>
    <property type="match status" value="1"/>
</dbReference>
<dbReference type="CDD" id="cd06259">
    <property type="entry name" value="YdcF-like"/>
    <property type="match status" value="1"/>
</dbReference>
<dbReference type="Proteomes" id="UP001197378">
    <property type="component" value="Unassembled WGS sequence"/>
</dbReference>
<dbReference type="GO" id="GO:0043164">
    <property type="term" value="P:Gram-negative-bacterium-type cell wall biogenesis"/>
    <property type="evidence" value="ECO:0007669"/>
    <property type="project" value="TreeGrafter"/>
</dbReference>
<gene>
    <name evidence="3" type="ORF">HFQ13_08595</name>
</gene>
<name>A0AAE2YQA1_9PROT</name>
<reference evidence="3" key="1">
    <citation type="journal article" date="2021" name="ISME J.">
        <title>Genomic evolution of the class Acidithiobacillia: deep-branching Proteobacteria living in extreme acidic conditions.</title>
        <authorList>
            <person name="Moya-Beltran A."/>
            <person name="Beard S."/>
            <person name="Rojas-Villalobos C."/>
            <person name="Issotta F."/>
            <person name="Gallardo Y."/>
            <person name="Ulloa R."/>
            <person name="Giaveno A."/>
            <person name="Degli Esposti M."/>
            <person name="Johnson D.B."/>
            <person name="Quatrini R."/>
        </authorList>
    </citation>
    <scope>NUCLEOTIDE SEQUENCE</scope>
    <source>
        <strain evidence="3">VAN18-1</strain>
    </source>
</reference>
<evidence type="ECO:0000256" key="1">
    <source>
        <dbReference type="SAM" id="Phobius"/>
    </source>
</evidence>
<dbReference type="AlphaFoldDB" id="A0AAE2YQA1"/>
<feature type="domain" description="DUF218" evidence="2">
    <location>
        <begin position="73"/>
        <end position="238"/>
    </location>
</feature>
<proteinExistence type="predicted"/>
<feature type="transmembrane region" description="Helical" evidence="1">
    <location>
        <begin position="30"/>
        <end position="52"/>
    </location>
</feature>
<accession>A0AAE2YQA1</accession>
<evidence type="ECO:0000313" key="3">
    <source>
        <dbReference type="EMBL" id="MBU2788260.1"/>
    </source>
</evidence>
<keyword evidence="1" id="KW-0812">Transmembrane</keyword>
<dbReference type="InterPro" id="IPR051599">
    <property type="entry name" value="Cell_Envelope_Assoc"/>
</dbReference>
<comment type="caution">
    <text evidence="3">The sequence shown here is derived from an EMBL/GenBank/DDBJ whole genome shotgun (WGS) entry which is preliminary data.</text>
</comment>
<dbReference type="Gene3D" id="3.40.50.620">
    <property type="entry name" value="HUPs"/>
    <property type="match status" value="1"/>
</dbReference>
<keyword evidence="1" id="KW-0472">Membrane</keyword>
<dbReference type="EMBL" id="JAAXYO010000126">
    <property type="protein sequence ID" value="MBU2788260.1"/>
    <property type="molecule type" value="Genomic_DNA"/>
</dbReference>
<protein>
    <submittedName>
        <fullName evidence="3">YdcF family protein</fullName>
    </submittedName>
</protein>
<dbReference type="InterPro" id="IPR003848">
    <property type="entry name" value="DUF218"/>
</dbReference>
<keyword evidence="1" id="KW-1133">Transmembrane helix</keyword>